<dbReference type="InterPro" id="IPR002822">
    <property type="entry name" value="Ni_insertion"/>
</dbReference>
<organism evidence="3 4">
    <name type="scientific">Dethiobacter alkaliphilus AHT 1</name>
    <dbReference type="NCBI Taxonomy" id="555088"/>
    <lineage>
        <taxon>Bacteria</taxon>
        <taxon>Bacillati</taxon>
        <taxon>Bacillota</taxon>
        <taxon>Dethiobacteria</taxon>
        <taxon>Dethiobacterales</taxon>
        <taxon>Dethiobacteraceae</taxon>
        <taxon>Dethiobacter</taxon>
    </lineage>
</organism>
<comment type="similarity">
    <text evidence="2">Belongs to the LarC family.</text>
</comment>
<dbReference type="RefSeq" id="WP_008516592.1">
    <property type="nucleotide sequence ID" value="NZ_ACJM01000007.1"/>
</dbReference>
<dbReference type="Pfam" id="PF01969">
    <property type="entry name" value="Ni_insertion"/>
    <property type="match status" value="1"/>
</dbReference>
<dbReference type="EMBL" id="ACJM01000007">
    <property type="protein sequence ID" value="EEG77574.1"/>
    <property type="molecule type" value="Genomic_DNA"/>
</dbReference>
<dbReference type="Gene3D" id="3.30.70.1380">
    <property type="entry name" value="Transcriptional regulatory protein pf0864 domain like"/>
    <property type="match status" value="1"/>
</dbReference>
<comment type="caution">
    <text evidence="3">The sequence shown here is derived from an EMBL/GenBank/DDBJ whole genome shotgun (WGS) entry which is preliminary data.</text>
</comment>
<gene>
    <name evidence="2" type="primary">larC</name>
    <name evidence="3" type="ORF">DealDRAFT_1697</name>
</gene>
<dbReference type="AlphaFoldDB" id="C0GGE4"/>
<dbReference type="OrthoDB" id="9765625at2"/>
<dbReference type="Proteomes" id="UP000006443">
    <property type="component" value="Unassembled WGS sequence"/>
</dbReference>
<dbReference type="PANTHER" id="PTHR36566:SF1">
    <property type="entry name" value="PYRIDINIUM-3,5-BISTHIOCARBOXYLIC ACID MONONUCLEOTIDE NICKEL INSERTION PROTEIN"/>
    <property type="match status" value="1"/>
</dbReference>
<dbReference type="GO" id="GO:0051604">
    <property type="term" value="P:protein maturation"/>
    <property type="evidence" value="ECO:0007669"/>
    <property type="project" value="UniProtKB-UniRule"/>
</dbReference>
<comment type="catalytic activity">
    <reaction evidence="2">
        <text>Ni(II)-pyridinium-3,5-bisthiocarboxylate mononucleotide = pyridinium-3,5-bisthiocarboxylate mononucleotide + Ni(2+)</text>
        <dbReference type="Rhea" id="RHEA:54784"/>
        <dbReference type="ChEBI" id="CHEBI:49786"/>
        <dbReference type="ChEBI" id="CHEBI:137372"/>
        <dbReference type="ChEBI" id="CHEBI:137373"/>
        <dbReference type="EC" id="4.99.1.12"/>
    </reaction>
</comment>
<dbReference type="GO" id="GO:0016151">
    <property type="term" value="F:nickel cation binding"/>
    <property type="evidence" value="ECO:0007669"/>
    <property type="project" value="UniProtKB-UniRule"/>
</dbReference>
<dbReference type="EC" id="4.99.1.12" evidence="2"/>
<evidence type="ECO:0000313" key="3">
    <source>
        <dbReference type="EMBL" id="EEG77574.1"/>
    </source>
</evidence>
<dbReference type="Gene3D" id="3.10.20.300">
    <property type="entry name" value="mk0293 like domain"/>
    <property type="match status" value="1"/>
</dbReference>
<keyword evidence="4" id="KW-1185">Reference proteome</keyword>
<evidence type="ECO:0000313" key="4">
    <source>
        <dbReference type="Proteomes" id="UP000006443"/>
    </source>
</evidence>
<dbReference type="STRING" id="555088.DealDRAFT_1697"/>
<keyword evidence="2" id="KW-0456">Lyase</keyword>
<comment type="function">
    <text evidence="2">Involved in the biosynthesis of a nickel-pincer cofactor ((SCS)Ni(II) pincer complex). Binds Ni(2+), and functions in nickel delivery to pyridinium-3,5-bisthiocarboxylic acid mononucleotide (P2TMN), to form the mature cofactor. Is thus probably required for the activation of nickel-pincer cofactor-dependent enzymes.</text>
</comment>
<protein>
    <recommendedName>
        <fullName evidence="2">Pyridinium-3,5-bisthiocarboxylic acid mononucleotide nickel insertion protein</fullName>
        <shortName evidence="2">P2TMN nickel insertion protein</shortName>
        <ecNumber evidence="2">4.99.1.12</ecNumber>
    </recommendedName>
    <alternativeName>
        <fullName evidence="2">Nickel-pincer cofactor biosynthesis protein LarC</fullName>
    </alternativeName>
</protein>
<name>C0GGE4_DETAL</name>
<dbReference type="PANTHER" id="PTHR36566">
    <property type="entry name" value="NICKEL INSERTION PROTEIN-RELATED"/>
    <property type="match status" value="1"/>
</dbReference>
<reference evidence="3 4" key="1">
    <citation type="submission" date="2009-02" db="EMBL/GenBank/DDBJ databases">
        <title>Sequencing of the draft genome and assembly of Dethiobacter alkaliphilus AHT 1.</title>
        <authorList>
            <consortium name="US DOE Joint Genome Institute (JGI-PGF)"/>
            <person name="Lucas S."/>
            <person name="Copeland A."/>
            <person name="Lapidus A."/>
            <person name="Glavina del Rio T."/>
            <person name="Dalin E."/>
            <person name="Tice H."/>
            <person name="Bruce D."/>
            <person name="Goodwin L."/>
            <person name="Pitluck S."/>
            <person name="Larimer F."/>
            <person name="Land M.L."/>
            <person name="Hauser L."/>
            <person name="Muyzer G."/>
        </authorList>
    </citation>
    <scope>NUCLEOTIDE SEQUENCE [LARGE SCALE GENOMIC DNA]</scope>
    <source>
        <strain evidence="3 4">AHT 1</strain>
    </source>
</reference>
<dbReference type="eggNOG" id="COG1641">
    <property type="taxonomic scope" value="Bacteria"/>
</dbReference>
<proteinExistence type="inferred from homology"/>
<evidence type="ECO:0000256" key="1">
    <source>
        <dbReference type="ARBA" id="ARBA00022596"/>
    </source>
</evidence>
<dbReference type="GO" id="GO:0016829">
    <property type="term" value="F:lyase activity"/>
    <property type="evidence" value="ECO:0007669"/>
    <property type="project" value="UniProtKB-UniRule"/>
</dbReference>
<dbReference type="NCBIfam" id="TIGR00299">
    <property type="entry name" value="nickel pincer cofactor biosynthesis protein LarC"/>
    <property type="match status" value="1"/>
</dbReference>
<dbReference type="HAMAP" id="MF_01074">
    <property type="entry name" value="LarC"/>
    <property type="match status" value="1"/>
</dbReference>
<keyword evidence="1 2" id="KW-0533">Nickel</keyword>
<accession>C0GGE4</accession>
<evidence type="ECO:0000256" key="2">
    <source>
        <dbReference type="HAMAP-Rule" id="MF_01074"/>
    </source>
</evidence>
<sequence>MKILYFDCFAGASGDMLLAALLDAGASEEFVREELAKLPLTDYELQLTRVVKKGISALNVTVDVAEDKQPHRHFKDIAAMLQNCGLTPEVMEMSLGIFRRLAEAEGKVHGKEPEAVHFHEVGAVDSIVDIVGIAAALFSLGADRLYSSALHTGSGFVRCAHGELPVPAPATLELLNGFPAYSRGIETELLTPTGAAVLTTVAEFSHLPAMTVTGNGYGAGKKDLPMANLLRVIVGETKEKSAYVTEKAVVLEANIDDMNPEFFSYITGKLFDCGALDVTLQPVQMKKNRPGTMISVLTKAEHAEDLAQILFSETTTLGIRRFKADKLMLPRRRQEVETEYGPVRIKIAELNGEIINAAPEYEDCRNLAEKTNTPLKTIYQAAQNAWNQQIK</sequence>